<evidence type="ECO:0000256" key="1">
    <source>
        <dbReference type="ARBA" id="ARBA00004401"/>
    </source>
</evidence>
<comment type="function">
    <text evidence="8">Essential cell division protein. May link together the upstream cell division proteins, which are predominantly cytoplasmic, with the downstream cell division proteins, which are predominantly periplasmic.</text>
</comment>
<dbReference type="InterPro" id="IPR011922">
    <property type="entry name" value="Cell_div_FtsL"/>
</dbReference>
<evidence type="ECO:0000313" key="11">
    <source>
        <dbReference type="Proteomes" id="UP000282741"/>
    </source>
</evidence>
<dbReference type="GO" id="GO:0005886">
    <property type="term" value="C:plasma membrane"/>
    <property type="evidence" value="ECO:0007669"/>
    <property type="project" value="UniProtKB-SubCell"/>
</dbReference>
<sequence length="95" mass="10608">MGRASLIVAALLMLSAISLVTSRYQSRQLYIELGRGQAEARDLDTNWRRLQLERAELARNARVDRAARDELKMIPIVPDRTIYMVQPAAVAGGAQ</sequence>
<evidence type="ECO:0000256" key="9">
    <source>
        <dbReference type="NCBIfam" id="TIGR02209"/>
    </source>
</evidence>
<evidence type="ECO:0000256" key="7">
    <source>
        <dbReference type="ARBA" id="ARBA00023306"/>
    </source>
</evidence>
<dbReference type="PANTHER" id="PTHR37479">
    <property type="entry name" value="CELL DIVISION PROTEIN FTSL"/>
    <property type="match status" value="1"/>
</dbReference>
<keyword evidence="4 8" id="KW-0812">Transmembrane</keyword>
<dbReference type="HAMAP" id="MF_00910">
    <property type="entry name" value="FtsL"/>
    <property type="match status" value="1"/>
</dbReference>
<dbReference type="AlphaFoldDB" id="A0AAN1VGB0"/>
<evidence type="ECO:0000256" key="2">
    <source>
        <dbReference type="ARBA" id="ARBA00022475"/>
    </source>
</evidence>
<evidence type="ECO:0000256" key="6">
    <source>
        <dbReference type="ARBA" id="ARBA00023136"/>
    </source>
</evidence>
<dbReference type="Pfam" id="PF04999">
    <property type="entry name" value="FtsL"/>
    <property type="match status" value="1"/>
</dbReference>
<protein>
    <recommendedName>
        <fullName evidence="8 9">Cell division protein FtsL</fullName>
    </recommendedName>
</protein>
<dbReference type="PANTHER" id="PTHR37479:SF1">
    <property type="entry name" value="CELL DIVISION PROTEIN FTSL"/>
    <property type="match status" value="1"/>
</dbReference>
<dbReference type="RefSeq" id="WP_029578491.1">
    <property type="nucleotide sequence ID" value="NZ_CP012076.1"/>
</dbReference>
<evidence type="ECO:0000313" key="10">
    <source>
        <dbReference type="EMBL" id="AZW17352.1"/>
    </source>
</evidence>
<evidence type="ECO:0000256" key="5">
    <source>
        <dbReference type="ARBA" id="ARBA00022989"/>
    </source>
</evidence>
<dbReference type="GeneID" id="92995364"/>
<comment type="subcellular location">
    <subcellularLocation>
        <location evidence="8">Cell inner membrane</location>
        <topology evidence="8">Single-pass type II membrane protein</topology>
    </subcellularLocation>
    <subcellularLocation>
        <location evidence="1">Cell membrane</location>
        <topology evidence="1">Single-pass type II membrane protein</topology>
    </subcellularLocation>
    <text evidence="8">Localizes to the division septum where it forms a ring structure.</text>
</comment>
<evidence type="ECO:0000256" key="3">
    <source>
        <dbReference type="ARBA" id="ARBA00022618"/>
    </source>
</evidence>
<dbReference type="EMBL" id="CP024172">
    <property type="protein sequence ID" value="AZW17352.1"/>
    <property type="molecule type" value="Genomic_DNA"/>
</dbReference>
<keyword evidence="2 8" id="KW-1003">Cell membrane</keyword>
<dbReference type="NCBIfam" id="TIGR02209">
    <property type="entry name" value="ftsL_broad"/>
    <property type="match status" value="1"/>
</dbReference>
<comment type="subunit">
    <text evidence="8">Part of a complex composed of FtsB, FtsL and FtsQ.</text>
</comment>
<name>A0AAN1VGB0_9BORD</name>
<accession>A0AAN1VGB0</accession>
<keyword evidence="7 8" id="KW-0131">Cell cycle</keyword>
<dbReference type="GO" id="GO:0043093">
    <property type="term" value="P:FtsZ-dependent cytokinesis"/>
    <property type="evidence" value="ECO:0007669"/>
    <property type="project" value="UniProtKB-UniRule"/>
</dbReference>
<keyword evidence="3 8" id="KW-0132">Cell division</keyword>
<dbReference type="Proteomes" id="UP000282741">
    <property type="component" value="Chromosome"/>
</dbReference>
<dbReference type="KEGG" id="bhz:ACR54_03947"/>
<gene>
    <name evidence="8 10" type="primary">ftsL</name>
    <name evidence="10" type="ORF">CS347_11545</name>
</gene>
<dbReference type="GO" id="GO:0032153">
    <property type="term" value="C:cell division site"/>
    <property type="evidence" value="ECO:0007669"/>
    <property type="project" value="UniProtKB-UniRule"/>
</dbReference>
<evidence type="ECO:0000256" key="8">
    <source>
        <dbReference type="HAMAP-Rule" id="MF_00910"/>
    </source>
</evidence>
<keyword evidence="8" id="KW-0997">Cell inner membrane</keyword>
<comment type="similarity">
    <text evidence="8">Belongs to the FtsL family.</text>
</comment>
<keyword evidence="5 8" id="KW-1133">Transmembrane helix</keyword>
<reference evidence="11" key="1">
    <citation type="submission" date="2017-10" db="EMBL/GenBank/DDBJ databases">
        <title>Whole genome sequencing of various Bordetella species.</title>
        <authorList>
            <person name="Weigand M.R."/>
            <person name="Loparev V."/>
            <person name="Peng Y."/>
            <person name="Bowden K.E."/>
            <person name="Tondella M.L."/>
            <person name="Williams M.M."/>
        </authorList>
    </citation>
    <scope>NUCLEOTIDE SEQUENCE [LARGE SCALE GENOMIC DNA]</scope>
    <source>
        <strain evidence="11">H720</strain>
    </source>
</reference>
<evidence type="ECO:0000256" key="4">
    <source>
        <dbReference type="ARBA" id="ARBA00022692"/>
    </source>
</evidence>
<keyword evidence="6 8" id="KW-0472">Membrane</keyword>
<organism evidence="10 11">
    <name type="scientific">Bordetella hinzii</name>
    <dbReference type="NCBI Taxonomy" id="103855"/>
    <lineage>
        <taxon>Bacteria</taxon>
        <taxon>Pseudomonadati</taxon>
        <taxon>Pseudomonadota</taxon>
        <taxon>Betaproteobacteria</taxon>
        <taxon>Burkholderiales</taxon>
        <taxon>Alcaligenaceae</taxon>
        <taxon>Bordetella</taxon>
    </lineage>
</organism>
<proteinExistence type="inferred from homology"/>